<dbReference type="InterPro" id="IPR012340">
    <property type="entry name" value="NA-bd_OB-fold"/>
</dbReference>
<dbReference type="EC" id="6.1.1.10" evidence="4"/>
<comment type="subcellular location">
    <subcellularLocation>
        <location evidence="2">Cytoplasm</location>
    </subcellularLocation>
</comment>
<evidence type="ECO:0000256" key="9">
    <source>
        <dbReference type="ARBA" id="ARBA00022741"/>
    </source>
</evidence>
<keyword evidence="7" id="KW-0820">tRNA-binding</keyword>
<evidence type="ECO:0000256" key="10">
    <source>
        <dbReference type="ARBA" id="ARBA00022840"/>
    </source>
</evidence>
<dbReference type="Gene3D" id="2.40.50.140">
    <property type="entry name" value="Nucleic acid-binding proteins"/>
    <property type="match status" value="1"/>
</dbReference>
<comment type="subunit">
    <text evidence="3">Homodimer.</text>
</comment>
<dbReference type="AlphaFoldDB" id="A0A7C4DAP0"/>
<organism evidence="17">
    <name type="scientific">Staphylothermus marinus</name>
    <dbReference type="NCBI Taxonomy" id="2280"/>
    <lineage>
        <taxon>Archaea</taxon>
        <taxon>Thermoproteota</taxon>
        <taxon>Thermoprotei</taxon>
        <taxon>Desulfurococcales</taxon>
        <taxon>Desulfurococcaceae</taxon>
        <taxon>Staphylothermus</taxon>
    </lineage>
</organism>
<dbReference type="CDD" id="cd02800">
    <property type="entry name" value="tRNA_bind_EcMetRS_like"/>
    <property type="match status" value="1"/>
</dbReference>
<evidence type="ECO:0000256" key="15">
    <source>
        <dbReference type="ARBA" id="ARBA00047364"/>
    </source>
</evidence>
<dbReference type="InterPro" id="IPR004495">
    <property type="entry name" value="Met-tRNA-synth_bsu_C"/>
</dbReference>
<dbReference type="GO" id="GO:0000049">
    <property type="term" value="F:tRNA binding"/>
    <property type="evidence" value="ECO:0007669"/>
    <property type="project" value="UniProtKB-KW"/>
</dbReference>
<evidence type="ECO:0000256" key="2">
    <source>
        <dbReference type="ARBA" id="ARBA00004496"/>
    </source>
</evidence>
<dbReference type="NCBIfam" id="TIGR00399">
    <property type="entry name" value="metG_C_term"/>
    <property type="match status" value="1"/>
</dbReference>
<feature type="domain" description="TRNA-binding" evidence="16">
    <location>
        <begin position="11"/>
        <end position="112"/>
    </location>
</feature>
<evidence type="ECO:0000256" key="6">
    <source>
        <dbReference type="ARBA" id="ARBA00022490"/>
    </source>
</evidence>
<keyword evidence="11" id="KW-0694">RNA-binding</keyword>
<dbReference type="GO" id="GO:0005524">
    <property type="term" value="F:ATP binding"/>
    <property type="evidence" value="ECO:0007669"/>
    <property type="project" value="UniProtKB-KW"/>
</dbReference>
<keyword evidence="12" id="KW-0648">Protein biosynthesis</keyword>
<evidence type="ECO:0000256" key="7">
    <source>
        <dbReference type="ARBA" id="ARBA00022555"/>
    </source>
</evidence>
<dbReference type="GO" id="GO:0005737">
    <property type="term" value="C:cytoplasm"/>
    <property type="evidence" value="ECO:0007669"/>
    <property type="project" value="UniProtKB-SubCell"/>
</dbReference>
<proteinExistence type="predicted"/>
<evidence type="ECO:0000259" key="16">
    <source>
        <dbReference type="PROSITE" id="PS50886"/>
    </source>
</evidence>
<evidence type="ECO:0000256" key="1">
    <source>
        <dbReference type="ARBA" id="ARBA00003314"/>
    </source>
</evidence>
<evidence type="ECO:0000256" key="3">
    <source>
        <dbReference type="ARBA" id="ARBA00011738"/>
    </source>
</evidence>
<protein>
    <recommendedName>
        <fullName evidence="5">Methionine--tRNA ligase</fullName>
        <ecNumber evidence="4">6.1.1.10</ecNumber>
    </recommendedName>
    <alternativeName>
        <fullName evidence="14">Methionyl-tRNA synthetase</fullName>
    </alternativeName>
</protein>
<comment type="function">
    <text evidence="1">Is required not only for elongation of protein synthesis but also for the initiation of all mRNA translation through initiator tRNA(fMet) aminoacylation.</text>
</comment>
<evidence type="ECO:0000256" key="14">
    <source>
        <dbReference type="ARBA" id="ARBA00030904"/>
    </source>
</evidence>
<evidence type="ECO:0000256" key="5">
    <source>
        <dbReference type="ARBA" id="ARBA00018753"/>
    </source>
</evidence>
<keyword evidence="13" id="KW-0030">Aminoacyl-tRNA synthetase</keyword>
<dbReference type="GO" id="GO:0006431">
    <property type="term" value="P:methionyl-tRNA aminoacylation"/>
    <property type="evidence" value="ECO:0007669"/>
    <property type="project" value="InterPro"/>
</dbReference>
<dbReference type="InterPro" id="IPR002547">
    <property type="entry name" value="tRNA-bd_dom"/>
</dbReference>
<dbReference type="EMBL" id="DTBJ01000052">
    <property type="protein sequence ID" value="HGM59118.1"/>
    <property type="molecule type" value="Genomic_DNA"/>
</dbReference>
<keyword evidence="10" id="KW-0067">ATP-binding</keyword>
<sequence length="112" mass="12174">MCLSNSISFNDFMKIDLRIGVVKSVERIPGSNKLYKIIADLGELGDRQLVAGIAEYYKPEDLIGKNIVVVANLESKKIFGVVSEGMLLAADDNGVPVLITTVKPVKPGTRVR</sequence>
<keyword evidence="8 17" id="KW-0436">Ligase</keyword>
<reference evidence="17" key="1">
    <citation type="journal article" date="2020" name="mSystems">
        <title>Genome- and Community-Level Interaction Insights into Carbon Utilization and Element Cycling Functions of Hydrothermarchaeota in Hydrothermal Sediment.</title>
        <authorList>
            <person name="Zhou Z."/>
            <person name="Liu Y."/>
            <person name="Xu W."/>
            <person name="Pan J."/>
            <person name="Luo Z.H."/>
            <person name="Li M."/>
        </authorList>
    </citation>
    <scope>NUCLEOTIDE SEQUENCE [LARGE SCALE GENOMIC DNA]</scope>
    <source>
        <strain evidence="17">SpSt-642</strain>
    </source>
</reference>
<keyword evidence="6" id="KW-0963">Cytoplasm</keyword>
<dbReference type="InterPro" id="IPR051270">
    <property type="entry name" value="Tyrosine-tRNA_ligase_regulator"/>
</dbReference>
<gene>
    <name evidence="17" type="primary">metG</name>
    <name evidence="17" type="ORF">ENU14_06025</name>
</gene>
<dbReference type="SUPFAM" id="SSF50249">
    <property type="entry name" value="Nucleic acid-binding proteins"/>
    <property type="match status" value="1"/>
</dbReference>
<evidence type="ECO:0000256" key="4">
    <source>
        <dbReference type="ARBA" id="ARBA00012838"/>
    </source>
</evidence>
<name>A0A7C4DAP0_STAMA</name>
<dbReference type="PANTHER" id="PTHR11586">
    <property type="entry name" value="TRNA-AMINOACYLATION COFACTOR ARC1 FAMILY MEMBER"/>
    <property type="match status" value="1"/>
</dbReference>
<comment type="catalytic activity">
    <reaction evidence="15">
        <text>tRNA(Met) + L-methionine + ATP = L-methionyl-tRNA(Met) + AMP + diphosphate</text>
        <dbReference type="Rhea" id="RHEA:13481"/>
        <dbReference type="Rhea" id="RHEA-COMP:9667"/>
        <dbReference type="Rhea" id="RHEA-COMP:9698"/>
        <dbReference type="ChEBI" id="CHEBI:30616"/>
        <dbReference type="ChEBI" id="CHEBI:33019"/>
        <dbReference type="ChEBI" id="CHEBI:57844"/>
        <dbReference type="ChEBI" id="CHEBI:78442"/>
        <dbReference type="ChEBI" id="CHEBI:78530"/>
        <dbReference type="ChEBI" id="CHEBI:456215"/>
        <dbReference type="EC" id="6.1.1.10"/>
    </reaction>
</comment>
<dbReference type="FunFam" id="2.40.50.140:FF:000042">
    <property type="entry name" value="Methionine--tRNA ligase"/>
    <property type="match status" value="1"/>
</dbReference>
<dbReference type="PANTHER" id="PTHR11586:SF37">
    <property type="entry name" value="TRNA-BINDING DOMAIN-CONTAINING PROTEIN"/>
    <property type="match status" value="1"/>
</dbReference>
<evidence type="ECO:0000256" key="13">
    <source>
        <dbReference type="ARBA" id="ARBA00023146"/>
    </source>
</evidence>
<evidence type="ECO:0000256" key="11">
    <source>
        <dbReference type="ARBA" id="ARBA00022884"/>
    </source>
</evidence>
<dbReference type="GO" id="GO:0004825">
    <property type="term" value="F:methionine-tRNA ligase activity"/>
    <property type="evidence" value="ECO:0007669"/>
    <property type="project" value="UniProtKB-EC"/>
</dbReference>
<dbReference type="Pfam" id="PF01588">
    <property type="entry name" value="tRNA_bind"/>
    <property type="match status" value="1"/>
</dbReference>
<keyword evidence="9" id="KW-0547">Nucleotide-binding</keyword>
<comment type="caution">
    <text evidence="17">The sequence shown here is derived from an EMBL/GenBank/DDBJ whole genome shotgun (WGS) entry which is preliminary data.</text>
</comment>
<evidence type="ECO:0000256" key="8">
    <source>
        <dbReference type="ARBA" id="ARBA00022598"/>
    </source>
</evidence>
<evidence type="ECO:0000313" key="17">
    <source>
        <dbReference type="EMBL" id="HGM59118.1"/>
    </source>
</evidence>
<dbReference type="PROSITE" id="PS50886">
    <property type="entry name" value="TRBD"/>
    <property type="match status" value="1"/>
</dbReference>
<accession>A0A7C4DAP0</accession>
<evidence type="ECO:0000256" key="12">
    <source>
        <dbReference type="ARBA" id="ARBA00022917"/>
    </source>
</evidence>